<sequence length="196" mass="20514">MIVAFTSALRAGEELAGDELHLFAVIVPAIPALGSGCARSSVIHVISTDARGRRRFGRWAISSARRLVEWIPSSERSPSLCRGAWQFPLCSNSGGGPAATPNPKTFPTHRAAAFSSRLLYFSTCAGSTSPPPPPAAVLSPSPSFPVSRSAAEVVFSGSGLRLRRSTSSGCGAASFLSSSSGLRHVDPCPPLLLLRR</sequence>
<dbReference type="EnsemblPlants" id="OBART06G02700.1">
    <property type="protein sequence ID" value="OBART06G02700.1"/>
    <property type="gene ID" value="OBART06G02700"/>
</dbReference>
<dbReference type="Proteomes" id="UP000026960">
    <property type="component" value="Chromosome 6"/>
</dbReference>
<keyword evidence="2" id="KW-1185">Reference proteome</keyword>
<dbReference type="PaxDb" id="65489-OBART06G02700.1"/>
<protein>
    <recommendedName>
        <fullName evidence="3">DUF3778 domain-containing protein</fullName>
    </recommendedName>
</protein>
<reference evidence="1" key="2">
    <citation type="submission" date="2015-03" db="UniProtKB">
        <authorList>
            <consortium name="EnsemblPlants"/>
        </authorList>
    </citation>
    <scope>IDENTIFICATION</scope>
</reference>
<name>A0A0D3GCN0_9ORYZ</name>
<proteinExistence type="predicted"/>
<evidence type="ECO:0008006" key="3">
    <source>
        <dbReference type="Google" id="ProtNLM"/>
    </source>
</evidence>
<organism evidence="1">
    <name type="scientific">Oryza barthii</name>
    <dbReference type="NCBI Taxonomy" id="65489"/>
    <lineage>
        <taxon>Eukaryota</taxon>
        <taxon>Viridiplantae</taxon>
        <taxon>Streptophyta</taxon>
        <taxon>Embryophyta</taxon>
        <taxon>Tracheophyta</taxon>
        <taxon>Spermatophyta</taxon>
        <taxon>Magnoliopsida</taxon>
        <taxon>Liliopsida</taxon>
        <taxon>Poales</taxon>
        <taxon>Poaceae</taxon>
        <taxon>BOP clade</taxon>
        <taxon>Oryzoideae</taxon>
        <taxon>Oryzeae</taxon>
        <taxon>Oryzinae</taxon>
        <taxon>Oryza</taxon>
    </lineage>
</organism>
<dbReference type="HOGENOM" id="CLU_1392117_0_0_1"/>
<evidence type="ECO:0000313" key="2">
    <source>
        <dbReference type="Proteomes" id="UP000026960"/>
    </source>
</evidence>
<accession>A0A0D3GCN0</accession>
<reference evidence="1" key="1">
    <citation type="journal article" date="2009" name="Rice">
        <title>De Novo Next Generation Sequencing of Plant Genomes.</title>
        <authorList>
            <person name="Rounsley S."/>
            <person name="Marri P.R."/>
            <person name="Yu Y."/>
            <person name="He R."/>
            <person name="Sisneros N."/>
            <person name="Goicoechea J.L."/>
            <person name="Lee S.J."/>
            <person name="Angelova A."/>
            <person name="Kudrna D."/>
            <person name="Luo M."/>
            <person name="Affourtit J."/>
            <person name="Desany B."/>
            <person name="Knight J."/>
            <person name="Niazi F."/>
            <person name="Egholm M."/>
            <person name="Wing R.A."/>
        </authorList>
    </citation>
    <scope>NUCLEOTIDE SEQUENCE [LARGE SCALE GENOMIC DNA]</scope>
    <source>
        <strain evidence="1">cv. IRGC 105608</strain>
    </source>
</reference>
<dbReference type="AlphaFoldDB" id="A0A0D3GCN0"/>
<evidence type="ECO:0000313" key="1">
    <source>
        <dbReference type="EnsemblPlants" id="OBART06G02700.1"/>
    </source>
</evidence>
<dbReference type="Gramene" id="OBART06G02700.1">
    <property type="protein sequence ID" value="OBART06G02700.1"/>
    <property type="gene ID" value="OBART06G02700"/>
</dbReference>